<sequence>MPRYLLIFNRKRSVRFLSHLEEVRALERTLRRSKIPLSYSQGFSPRPIMSFGPPIPVGFSSRVQLMEIKLDKQLTPEEIFFMINPTLPYGYNLSEVKFLNENYPSLGSFPLEISYLLLIEGNGLKLSINSFLSQPYYQVLREGNRKKKEKLFNIRPFVLHLEVINRAEVNDFLKTINISKDPYEITWLMHNQGTVIFFQSLYTTEGSVKITELEKALNVKIIDGERINLTRHR</sequence>
<organism evidence="2 3">
    <name type="scientific">Psychracetigena formicireducens</name>
    <dbReference type="NCBI Taxonomy" id="2986056"/>
    <lineage>
        <taxon>Bacteria</taxon>
        <taxon>Bacillati</taxon>
        <taxon>Candidatus Lithacetigenota</taxon>
        <taxon>Candidatus Psychracetigena</taxon>
    </lineage>
</organism>
<feature type="domain" description="DUF2344" evidence="1">
    <location>
        <begin position="3"/>
        <end position="171"/>
    </location>
</feature>
<comment type="caution">
    <text evidence="2">The sequence shown here is derived from an EMBL/GenBank/DDBJ whole genome shotgun (WGS) entry which is preliminary data.</text>
</comment>
<name>A0A9E2BGX1_PSYF1</name>
<protein>
    <recommendedName>
        <fullName evidence="1">DUF2344 domain-containing protein</fullName>
    </recommendedName>
</protein>
<dbReference type="Proteomes" id="UP000811545">
    <property type="component" value="Unassembled WGS sequence"/>
</dbReference>
<dbReference type="EMBL" id="QLTW01000083">
    <property type="protein sequence ID" value="MBT9145366.1"/>
    <property type="molecule type" value="Genomic_DNA"/>
</dbReference>
<gene>
    <name evidence="2" type="ORF">DDT42_01237</name>
</gene>
<evidence type="ECO:0000313" key="2">
    <source>
        <dbReference type="EMBL" id="MBT9145366.1"/>
    </source>
</evidence>
<dbReference type="AlphaFoldDB" id="A0A9E2BGX1"/>
<dbReference type="InterPro" id="IPR018768">
    <property type="entry name" value="DUF2344"/>
</dbReference>
<dbReference type="NCBIfam" id="TIGR03936">
    <property type="entry name" value="sam_1_link_chp"/>
    <property type="match status" value="1"/>
</dbReference>
<evidence type="ECO:0000313" key="3">
    <source>
        <dbReference type="Proteomes" id="UP000811545"/>
    </source>
</evidence>
<dbReference type="Pfam" id="PF10105">
    <property type="entry name" value="DUF2344"/>
    <property type="match status" value="1"/>
</dbReference>
<evidence type="ECO:0000259" key="1">
    <source>
        <dbReference type="Pfam" id="PF10105"/>
    </source>
</evidence>
<reference evidence="2 3" key="1">
    <citation type="journal article" date="2021" name="bioRxiv">
        <title>Unique metabolic strategies in Hadean analogues reveal hints for primordial physiology.</title>
        <authorList>
            <person name="Nobu M.K."/>
            <person name="Nakai R."/>
            <person name="Tamazawa S."/>
            <person name="Mori H."/>
            <person name="Toyoda A."/>
            <person name="Ijiri A."/>
            <person name="Suzuki S."/>
            <person name="Kurokawa K."/>
            <person name="Kamagata Y."/>
            <person name="Tamaki H."/>
        </authorList>
    </citation>
    <scope>NUCLEOTIDE SEQUENCE [LARGE SCALE GENOMIC DNA]</scope>
    <source>
        <strain evidence="2">BS525</strain>
    </source>
</reference>
<proteinExistence type="predicted"/>
<accession>A0A9E2BGX1</accession>